<feature type="region of interest" description="Disordered" evidence="1">
    <location>
        <begin position="156"/>
        <end position="226"/>
    </location>
</feature>
<proteinExistence type="predicted"/>
<sequence length="226" mass="25747">MNQPLEEYTPPDNPLWVPFVKAVRKRTLEWEVLRRAVDEGWGDSFHPKYSEERIVHDMLINFADAWKSNSDVKAVSISEFFNGFFEDFFNADLEGGGYPLAIVLSKVFYECRTGKTTGLEYILGPDWHKNEEQIAVENQSVSEISDMMVDTMRISEQSTQPNADKAVSAEDDDIMDAGESNSTSKEQQNEDQIQEDNGWAVAGRGRRGRNRNKNRSVDGNGTRELR</sequence>
<dbReference type="EMBL" id="HBIN01020837">
    <property type="protein sequence ID" value="CAE0445950.1"/>
    <property type="molecule type" value="Transcribed_RNA"/>
</dbReference>
<dbReference type="AlphaFoldDB" id="A0A7S3PP84"/>
<evidence type="ECO:0000256" key="1">
    <source>
        <dbReference type="SAM" id="MobiDB-lite"/>
    </source>
</evidence>
<evidence type="ECO:0008006" key="3">
    <source>
        <dbReference type="Google" id="ProtNLM"/>
    </source>
</evidence>
<feature type="compositionally biased region" description="Basic residues" evidence="1">
    <location>
        <begin position="204"/>
        <end position="214"/>
    </location>
</feature>
<evidence type="ECO:0000313" key="2">
    <source>
        <dbReference type="EMBL" id="CAE0445950.1"/>
    </source>
</evidence>
<protein>
    <recommendedName>
        <fullName evidence="3">Pre-rRNA-processing protein TSR2 homolog</fullName>
    </recommendedName>
</protein>
<organism evidence="2">
    <name type="scientific">Aplanochytrium stocchinoi</name>
    <dbReference type="NCBI Taxonomy" id="215587"/>
    <lineage>
        <taxon>Eukaryota</taxon>
        <taxon>Sar</taxon>
        <taxon>Stramenopiles</taxon>
        <taxon>Bigyra</taxon>
        <taxon>Labyrinthulomycetes</taxon>
        <taxon>Thraustochytrida</taxon>
        <taxon>Thraustochytriidae</taxon>
        <taxon>Aplanochytrium</taxon>
    </lineage>
</organism>
<name>A0A7S3PP84_9STRA</name>
<reference evidence="2" key="1">
    <citation type="submission" date="2021-01" db="EMBL/GenBank/DDBJ databases">
        <authorList>
            <person name="Corre E."/>
            <person name="Pelletier E."/>
            <person name="Niang G."/>
            <person name="Scheremetjew M."/>
            <person name="Finn R."/>
            <person name="Kale V."/>
            <person name="Holt S."/>
            <person name="Cochrane G."/>
            <person name="Meng A."/>
            <person name="Brown T."/>
            <person name="Cohen L."/>
        </authorList>
    </citation>
    <scope>NUCLEOTIDE SEQUENCE</scope>
    <source>
        <strain evidence="2">GSBS06</strain>
    </source>
</reference>
<accession>A0A7S3PP84</accession>
<gene>
    <name evidence="2" type="ORF">ASTO00021_LOCUS15952</name>
</gene>